<comment type="caution">
    <text evidence="1">The sequence shown here is derived from an EMBL/GenBank/DDBJ whole genome shotgun (WGS) entry which is preliminary data.</text>
</comment>
<dbReference type="Proteomes" id="UP001605036">
    <property type="component" value="Unassembled WGS sequence"/>
</dbReference>
<sequence>MSASDHWRANRVHLAKLADCPNRPRDTAAIMKSVVEAVDVHDLTVEETEFTVQRIQKVPRITPLFMDDNLVN</sequence>
<keyword evidence="2" id="KW-1185">Reference proteome</keyword>
<dbReference type="EMBL" id="JBHFFA010000003">
    <property type="protein sequence ID" value="KAL2635632.1"/>
    <property type="molecule type" value="Genomic_DNA"/>
</dbReference>
<gene>
    <name evidence="1" type="ORF">R1flu_007111</name>
</gene>
<dbReference type="AlphaFoldDB" id="A0ABD1Z219"/>
<evidence type="ECO:0000313" key="1">
    <source>
        <dbReference type="EMBL" id="KAL2635632.1"/>
    </source>
</evidence>
<reference evidence="1 2" key="1">
    <citation type="submission" date="2024-09" db="EMBL/GenBank/DDBJ databases">
        <title>Chromosome-scale assembly of Riccia fluitans.</title>
        <authorList>
            <person name="Paukszto L."/>
            <person name="Sawicki J."/>
            <person name="Karawczyk K."/>
            <person name="Piernik-Szablinska J."/>
            <person name="Szczecinska M."/>
            <person name="Mazdziarz M."/>
        </authorList>
    </citation>
    <scope>NUCLEOTIDE SEQUENCE [LARGE SCALE GENOMIC DNA]</scope>
    <source>
        <strain evidence="1">Rf_01</strain>
        <tissue evidence="1">Aerial parts of the thallus</tissue>
    </source>
</reference>
<evidence type="ECO:0008006" key="3">
    <source>
        <dbReference type="Google" id="ProtNLM"/>
    </source>
</evidence>
<organism evidence="1 2">
    <name type="scientific">Riccia fluitans</name>
    <dbReference type="NCBI Taxonomy" id="41844"/>
    <lineage>
        <taxon>Eukaryota</taxon>
        <taxon>Viridiplantae</taxon>
        <taxon>Streptophyta</taxon>
        <taxon>Embryophyta</taxon>
        <taxon>Marchantiophyta</taxon>
        <taxon>Marchantiopsida</taxon>
        <taxon>Marchantiidae</taxon>
        <taxon>Marchantiales</taxon>
        <taxon>Ricciaceae</taxon>
        <taxon>Riccia</taxon>
    </lineage>
</organism>
<accession>A0ABD1Z219</accession>
<protein>
    <recommendedName>
        <fullName evidence="3">Cytochrome P450</fullName>
    </recommendedName>
</protein>
<proteinExistence type="predicted"/>
<evidence type="ECO:0000313" key="2">
    <source>
        <dbReference type="Proteomes" id="UP001605036"/>
    </source>
</evidence>
<name>A0ABD1Z219_9MARC</name>